<evidence type="ECO:0000313" key="1">
    <source>
        <dbReference type="EMBL" id="OHW63168.1"/>
    </source>
</evidence>
<evidence type="ECO:0008006" key="3">
    <source>
        <dbReference type="Google" id="ProtNLM"/>
    </source>
</evidence>
<dbReference type="InterPro" id="IPR036390">
    <property type="entry name" value="WH_DNA-bd_sf"/>
</dbReference>
<dbReference type="EMBL" id="MKIE01000001">
    <property type="protein sequence ID" value="OHW63168.1"/>
    <property type="molecule type" value="Genomic_DNA"/>
</dbReference>
<reference evidence="1 2" key="1">
    <citation type="submission" date="2016-09" db="EMBL/GenBank/DDBJ databases">
        <title>Genome sequence of Eubacterium angustum.</title>
        <authorList>
            <person name="Poehlein A."/>
            <person name="Daniel R."/>
        </authorList>
    </citation>
    <scope>NUCLEOTIDE SEQUENCE [LARGE SCALE GENOMIC DNA]</scope>
    <source>
        <strain evidence="1 2">DSM 1989</strain>
    </source>
</reference>
<comment type="caution">
    <text evidence="1">The sequence shown here is derived from an EMBL/GenBank/DDBJ whole genome shotgun (WGS) entry which is preliminary data.</text>
</comment>
<accession>A0A1S1V999</accession>
<dbReference type="InterPro" id="IPR025374">
    <property type="entry name" value="DUF4364"/>
</dbReference>
<protein>
    <recommendedName>
        <fullName evidence="3">DUF4364 domain-containing protein</fullName>
    </recommendedName>
</protein>
<dbReference type="SUPFAM" id="SSF46785">
    <property type="entry name" value="Winged helix' DNA-binding domain"/>
    <property type="match status" value="1"/>
</dbReference>
<keyword evidence="2" id="KW-1185">Reference proteome</keyword>
<dbReference type="Proteomes" id="UP000180254">
    <property type="component" value="Unassembled WGS sequence"/>
</dbReference>
<dbReference type="AlphaFoldDB" id="A0A1S1V999"/>
<dbReference type="InterPro" id="IPR036388">
    <property type="entry name" value="WH-like_DNA-bd_sf"/>
</dbReference>
<dbReference type="STRING" id="39480.EUAN_00320"/>
<dbReference type="OrthoDB" id="9783597at2"/>
<dbReference type="Pfam" id="PF14277">
    <property type="entry name" value="DUF4364"/>
    <property type="match status" value="1"/>
</dbReference>
<proteinExistence type="predicted"/>
<dbReference type="RefSeq" id="WP_071060468.1">
    <property type="nucleotide sequence ID" value="NZ_MKIE01000001.1"/>
</dbReference>
<dbReference type="Gene3D" id="1.10.10.10">
    <property type="entry name" value="Winged helix-like DNA-binding domain superfamily/Winged helix DNA-binding domain"/>
    <property type="match status" value="1"/>
</dbReference>
<organism evidence="1 2">
    <name type="scientific">Andreesenia angusta</name>
    <dbReference type="NCBI Taxonomy" id="39480"/>
    <lineage>
        <taxon>Bacteria</taxon>
        <taxon>Bacillati</taxon>
        <taxon>Bacillota</taxon>
        <taxon>Tissierellia</taxon>
        <taxon>Tissierellales</taxon>
        <taxon>Gottschalkiaceae</taxon>
        <taxon>Andreesenia</taxon>
    </lineage>
</organism>
<name>A0A1S1V999_9FIRM</name>
<gene>
    <name evidence="1" type="ORF">EUAN_00320</name>
</gene>
<sequence>MFEESPNEVVQSKLLILYILDKVENPLTNSEVTQFILENNYMNYFMVQQFLSELVNAKFIEFSTKDGNEYYHLSSAGKATLEFFNDRIPEEIKANVDESYEKKKSDMIKESQIIANYFKKNEAEYIIILKVIEKDIVLFSLSLNVPSKEQAKLICRNWKERSNDVYKNILELLINE</sequence>
<evidence type="ECO:0000313" key="2">
    <source>
        <dbReference type="Proteomes" id="UP000180254"/>
    </source>
</evidence>